<organism evidence="1 2">
    <name type="scientific">Acanthamoeba polyphaga mimivirus</name>
    <name type="common">APMV</name>
    <dbReference type="NCBI Taxonomy" id="212035"/>
    <lineage>
        <taxon>Viruses</taxon>
        <taxon>Varidnaviria</taxon>
        <taxon>Bamfordvirae</taxon>
        <taxon>Nucleocytoviricota</taxon>
        <taxon>Megaviricetes</taxon>
        <taxon>Imitervirales</taxon>
        <taxon>Mimiviridae</taxon>
        <taxon>Megamimivirinae</taxon>
        <taxon>Mimivirus</taxon>
        <taxon>Mimivirus bradfordmassiliense</taxon>
    </lineage>
</organism>
<evidence type="ECO:0000313" key="2">
    <source>
        <dbReference type="Proteomes" id="UP000241474"/>
    </source>
</evidence>
<protein>
    <submittedName>
        <fullName evidence="1">Uncharacterized protein</fullName>
    </submittedName>
</protein>
<dbReference type="EMBL" id="KM982401">
    <property type="protein sequence ID" value="AKI78882.1"/>
    <property type="molecule type" value="Genomic_DNA"/>
</dbReference>
<accession>A0A0G2Y546</accession>
<organismHost>
    <name type="scientific">Acanthamoeba polyphaga</name>
    <name type="common">Amoeba</name>
    <dbReference type="NCBI Taxonomy" id="5757"/>
</organismHost>
<sequence length="75" mass="9205">MDKNLRENNCWIGPYGIFIRHNMFSVVAEDGYNIIYKDGFKTDFENVKRVRMNDDLYKKMYAIFDEITGNWYYKW</sequence>
<name>A0A0G2Y546_MIMIV</name>
<evidence type="ECO:0000313" key="1">
    <source>
        <dbReference type="EMBL" id="AKI78882.1"/>
    </source>
</evidence>
<proteinExistence type="predicted"/>
<dbReference type="Proteomes" id="UP000241474">
    <property type="component" value="Segment"/>
</dbReference>
<reference evidence="1 2" key="1">
    <citation type="submission" date="2014-10" db="EMBL/GenBank/DDBJ databases">
        <title>Pan-genome analysis of Brazilian lineage A amoebal mimiviruses.</title>
        <authorList>
            <person name="Assis F.L."/>
            <person name="Abrahao J.S."/>
            <person name="Kroon E.G."/>
            <person name="Dornas F.P."/>
            <person name="Andrade K.R."/>
            <person name="Borato P.V.M."/>
            <person name="Pilotto M.R."/>
            <person name="Benamar S."/>
            <person name="LaScola B."/>
            <person name="Colson P."/>
        </authorList>
    </citation>
    <scope>NUCLEOTIDE SEQUENCE [LARGE SCALE GENOMIC DNA]</scope>
    <source>
        <strain evidence="1 2">Oyster</strain>
    </source>
</reference>